<dbReference type="Proteomes" id="UP000244201">
    <property type="component" value="Chromosome"/>
</dbReference>
<dbReference type="RefSeq" id="WP_108151775.1">
    <property type="nucleotide sequence ID" value="NZ_CP026304.1"/>
</dbReference>
<gene>
    <name evidence="1" type="ORF">SLUN_24700</name>
</gene>
<evidence type="ECO:0000313" key="1">
    <source>
        <dbReference type="EMBL" id="AVZ74899.1"/>
    </source>
</evidence>
<accession>A0A2R4T6Y8</accession>
<name>A0A2R4T6Y8_9ACTN</name>
<keyword evidence="2" id="KW-1185">Reference proteome</keyword>
<dbReference type="EMBL" id="CP026304">
    <property type="protein sequence ID" value="AVZ74899.1"/>
    <property type="molecule type" value="Genomic_DNA"/>
</dbReference>
<sequence length="140" mass="15699">MGGDAWWQTGPYQHDLAAAFRQAQEQELAKDNHGFEGRTIEGLWQDADWKEYILTGGTATVLDLVHIVDSAYTEWGPFMRPLTVGEVRAWAPSGRPTHAEWVDALETERQPYPGRACGNCTVLYRDGRPAEMGYWGVTAD</sequence>
<dbReference type="OrthoDB" id="4180788at2"/>
<reference evidence="1 2" key="1">
    <citation type="submission" date="2018-01" db="EMBL/GenBank/DDBJ databases">
        <title>Complete genome sequence of Streptomyces lunaelactis MM109T, a Ferroverdin A producer isolated from cave moonmilk deposits.</title>
        <authorList>
            <person name="Naome A."/>
            <person name="Martinet L."/>
            <person name="Maciejewska M."/>
            <person name="Anderssen S."/>
            <person name="Adam D."/>
            <person name="Tenconi E."/>
            <person name="Deflandre B."/>
            <person name="Arguelles-Arias A."/>
            <person name="Calusinska M."/>
            <person name="Copieters W."/>
            <person name="Karim L."/>
            <person name="Hanikenne M."/>
            <person name="Baurain D."/>
            <person name="van Wezel G."/>
            <person name="Smargiasso N."/>
            <person name="de Pauw E."/>
            <person name="Delfosse P."/>
            <person name="Rigali S."/>
        </authorList>
    </citation>
    <scope>NUCLEOTIDE SEQUENCE [LARGE SCALE GENOMIC DNA]</scope>
    <source>
        <strain evidence="1 2">MM109</strain>
    </source>
</reference>
<protein>
    <submittedName>
        <fullName evidence="1">Uncharacterized protein</fullName>
    </submittedName>
</protein>
<evidence type="ECO:0000313" key="2">
    <source>
        <dbReference type="Proteomes" id="UP000244201"/>
    </source>
</evidence>
<dbReference type="KEGG" id="slk:SLUN_24700"/>
<organism evidence="1 2">
    <name type="scientific">Streptomyces lunaelactis</name>
    <dbReference type="NCBI Taxonomy" id="1535768"/>
    <lineage>
        <taxon>Bacteria</taxon>
        <taxon>Bacillati</taxon>
        <taxon>Actinomycetota</taxon>
        <taxon>Actinomycetes</taxon>
        <taxon>Kitasatosporales</taxon>
        <taxon>Streptomycetaceae</taxon>
        <taxon>Streptomyces</taxon>
    </lineage>
</organism>
<dbReference type="GeneID" id="55658451"/>
<dbReference type="AlphaFoldDB" id="A0A2R4T6Y8"/>
<proteinExistence type="predicted"/>